<proteinExistence type="predicted"/>
<evidence type="ECO:0000256" key="2">
    <source>
        <dbReference type="SAM" id="MobiDB-lite"/>
    </source>
</evidence>
<evidence type="ECO:0000313" key="3">
    <source>
        <dbReference type="EMBL" id="PIC12292.1"/>
    </source>
</evidence>
<dbReference type="Proteomes" id="UP000230233">
    <property type="component" value="Unassembled WGS sequence"/>
</dbReference>
<name>A0A2G5SBJ8_9PELO</name>
<dbReference type="OrthoDB" id="5876674at2759"/>
<feature type="compositionally biased region" description="Basic and acidic residues" evidence="2">
    <location>
        <begin position="33"/>
        <end position="49"/>
    </location>
</feature>
<evidence type="ECO:0000256" key="1">
    <source>
        <dbReference type="SAM" id="Coils"/>
    </source>
</evidence>
<organism evidence="3 4">
    <name type="scientific">Caenorhabditis nigoni</name>
    <dbReference type="NCBI Taxonomy" id="1611254"/>
    <lineage>
        <taxon>Eukaryota</taxon>
        <taxon>Metazoa</taxon>
        <taxon>Ecdysozoa</taxon>
        <taxon>Nematoda</taxon>
        <taxon>Chromadorea</taxon>
        <taxon>Rhabditida</taxon>
        <taxon>Rhabditina</taxon>
        <taxon>Rhabditomorpha</taxon>
        <taxon>Rhabditoidea</taxon>
        <taxon>Rhabditidae</taxon>
        <taxon>Peloderinae</taxon>
        <taxon>Caenorhabditis</taxon>
    </lineage>
</organism>
<comment type="caution">
    <text evidence="3">The sequence shown here is derived from an EMBL/GenBank/DDBJ whole genome shotgun (WGS) entry which is preliminary data.</text>
</comment>
<keyword evidence="1" id="KW-0175">Coiled coil</keyword>
<dbReference type="AlphaFoldDB" id="A0A2G5SBJ8"/>
<sequence>MPLPNGRNVSAKPRRSKSTSAATSKLPPVVSKEAQDRADAMRKTFDRPKTAHKSSRPPTSNFALPSFANGRLPTATKHMKLSMKRSNSETRPLPKIEYGRSESREQLTDLRDELFQAKKKVAGYEKDMRKMGTEMKRMQRDAEKRETFLERIVTAQYHPTELNDTHLARTLTSIKRKEMAKENLIDIQSKELERLRALLRDVPGPVEHKHPTQSMEIPEVPESEPSEEEMESDYPEEPDQVEGNGLAMKDDELDEVFEEPKKETAKLKGSSKERKELAKKYAEQNEKLKQKLKEMKANYVSIVEKNKKKGEEFVKQSENSRAVVEKTEEISIALDSLQKEKEDLVVAKKKNEEEIDNLNQELIEAYGEIDALKMHNEKLQENLKDLEVRFGNVNLSDQYETNIMHPLNIPRLDMTDIDVDENCTLHEYTDRSVSTDISEYDHDILAGVLAEIAGAHCERLRLITME</sequence>
<evidence type="ECO:0000313" key="4">
    <source>
        <dbReference type="Proteomes" id="UP000230233"/>
    </source>
</evidence>
<feature type="region of interest" description="Disordered" evidence="2">
    <location>
        <begin position="204"/>
        <end position="244"/>
    </location>
</feature>
<feature type="coiled-coil region" evidence="1">
    <location>
        <begin position="267"/>
        <end position="305"/>
    </location>
</feature>
<protein>
    <submittedName>
        <fullName evidence="3">Uncharacterized protein</fullName>
    </submittedName>
</protein>
<feature type="compositionally biased region" description="Acidic residues" evidence="2">
    <location>
        <begin position="219"/>
        <end position="240"/>
    </location>
</feature>
<dbReference type="EMBL" id="PDUG01000025">
    <property type="protein sequence ID" value="PIC12292.1"/>
    <property type="molecule type" value="Genomic_DNA"/>
</dbReference>
<gene>
    <name evidence="3" type="primary">Cni-Y102A11A.9</name>
    <name evidence="3" type="ORF">B9Z55_028525</name>
</gene>
<feature type="coiled-coil region" evidence="1">
    <location>
        <begin position="334"/>
        <end position="396"/>
    </location>
</feature>
<accession>A0A2G5SBJ8</accession>
<keyword evidence="4" id="KW-1185">Reference proteome</keyword>
<feature type="coiled-coil region" evidence="1">
    <location>
        <begin position="100"/>
        <end position="141"/>
    </location>
</feature>
<reference evidence="4" key="1">
    <citation type="submission" date="2017-10" db="EMBL/GenBank/DDBJ databases">
        <title>Rapid genome shrinkage in a self-fertile nematode reveals novel sperm competition proteins.</title>
        <authorList>
            <person name="Yin D."/>
            <person name="Schwarz E.M."/>
            <person name="Thomas C.G."/>
            <person name="Felde R.L."/>
            <person name="Korf I.F."/>
            <person name="Cutter A.D."/>
            <person name="Schartner C.M."/>
            <person name="Ralston E.J."/>
            <person name="Meyer B.J."/>
            <person name="Haag E.S."/>
        </authorList>
    </citation>
    <scope>NUCLEOTIDE SEQUENCE [LARGE SCALE GENOMIC DNA]</scope>
    <source>
        <strain evidence="4">JU1422</strain>
    </source>
</reference>
<feature type="region of interest" description="Disordered" evidence="2">
    <location>
        <begin position="1"/>
        <end position="70"/>
    </location>
</feature>